<evidence type="ECO:0008006" key="3">
    <source>
        <dbReference type="Google" id="ProtNLM"/>
    </source>
</evidence>
<gene>
    <name evidence="1" type="ORF">FHS09_000069</name>
</gene>
<sequence length="101" mass="11613">MINYRFEKEKEISLHYAHKLGNIEAVNILVKGEASNSEEAVILAKFFWLMVDSLIEDSKNSIEVCGEVNLEEWSECLFNSFRAYFKSSGFSSEWDSESDMA</sequence>
<evidence type="ECO:0000313" key="2">
    <source>
        <dbReference type="Proteomes" id="UP000535937"/>
    </source>
</evidence>
<organism evidence="1 2">
    <name type="scientific">Microbulbifer rhizosphaerae</name>
    <dbReference type="NCBI Taxonomy" id="1562603"/>
    <lineage>
        <taxon>Bacteria</taxon>
        <taxon>Pseudomonadati</taxon>
        <taxon>Pseudomonadota</taxon>
        <taxon>Gammaproteobacteria</taxon>
        <taxon>Cellvibrionales</taxon>
        <taxon>Microbulbiferaceae</taxon>
        <taxon>Microbulbifer</taxon>
    </lineage>
</organism>
<comment type="caution">
    <text evidence="1">The sequence shown here is derived from an EMBL/GenBank/DDBJ whole genome shotgun (WGS) entry which is preliminary data.</text>
</comment>
<evidence type="ECO:0000313" key="1">
    <source>
        <dbReference type="EMBL" id="MBB3059268.1"/>
    </source>
</evidence>
<dbReference type="RefSeq" id="WP_183455557.1">
    <property type="nucleotide sequence ID" value="NZ_JACHWZ010000001.1"/>
</dbReference>
<keyword evidence="2" id="KW-1185">Reference proteome</keyword>
<name>A0A7W4W7W2_9GAMM</name>
<reference evidence="1 2" key="1">
    <citation type="submission" date="2020-08" db="EMBL/GenBank/DDBJ databases">
        <title>Genomic Encyclopedia of Type Strains, Phase III (KMG-III): the genomes of soil and plant-associated and newly described type strains.</title>
        <authorList>
            <person name="Whitman W."/>
        </authorList>
    </citation>
    <scope>NUCLEOTIDE SEQUENCE [LARGE SCALE GENOMIC DNA]</scope>
    <source>
        <strain evidence="1 2">CECT 8799</strain>
    </source>
</reference>
<dbReference type="EMBL" id="JACHWZ010000001">
    <property type="protein sequence ID" value="MBB3059268.1"/>
    <property type="molecule type" value="Genomic_DNA"/>
</dbReference>
<dbReference type="AlphaFoldDB" id="A0A7W4W7W2"/>
<accession>A0A7W4W7W2</accession>
<proteinExistence type="predicted"/>
<protein>
    <recommendedName>
        <fullName evidence="3">Ankyrin repeat protein</fullName>
    </recommendedName>
</protein>
<dbReference type="Proteomes" id="UP000535937">
    <property type="component" value="Unassembled WGS sequence"/>
</dbReference>